<protein>
    <submittedName>
        <fullName evidence="1">Uncharacterized protein</fullName>
    </submittedName>
</protein>
<reference evidence="1" key="1">
    <citation type="submission" date="2020-11" db="EMBL/GenBank/DDBJ databases">
        <authorList>
            <consortium name="DOE Joint Genome Institute"/>
            <person name="Ahrendt S."/>
            <person name="Riley R."/>
            <person name="Andreopoulos W."/>
            <person name="Labutti K."/>
            <person name="Pangilinan J."/>
            <person name="Ruiz-Duenas F.J."/>
            <person name="Barrasa J.M."/>
            <person name="Sanchez-Garcia M."/>
            <person name="Camarero S."/>
            <person name="Miyauchi S."/>
            <person name="Serrano A."/>
            <person name="Linde D."/>
            <person name="Babiker R."/>
            <person name="Drula E."/>
            <person name="Ayuso-Fernandez I."/>
            <person name="Pacheco R."/>
            <person name="Padilla G."/>
            <person name="Ferreira P."/>
            <person name="Barriuso J."/>
            <person name="Kellner H."/>
            <person name="Castanera R."/>
            <person name="Alfaro M."/>
            <person name="Ramirez L."/>
            <person name="Pisabarro A.G."/>
            <person name="Kuo A."/>
            <person name="Tritt A."/>
            <person name="Lipzen A."/>
            <person name="He G."/>
            <person name="Yan M."/>
            <person name="Ng V."/>
            <person name="Cullen D."/>
            <person name="Martin F."/>
            <person name="Rosso M.-N."/>
            <person name="Henrissat B."/>
            <person name="Hibbett D."/>
            <person name="Martinez A.T."/>
            <person name="Grigoriev I.V."/>
        </authorList>
    </citation>
    <scope>NUCLEOTIDE SEQUENCE</scope>
    <source>
        <strain evidence="1">CBS 506.95</strain>
    </source>
</reference>
<evidence type="ECO:0000313" key="1">
    <source>
        <dbReference type="EMBL" id="KAF9521263.1"/>
    </source>
</evidence>
<sequence>MVNKRCGSPIEKSNTKVSKTDKQILEAALGCITKRNINRASLATLTSLCKNLHLFDDDTVKKATKHTLQHTLSLYLKNAGILAIKDQQDHTPDERKLVRVRVFRNAEDFETTYIQEERVRINSSGGLDLGMAAFQMGFTEGHLEPIDPLRFKRVFIQDSII</sequence>
<comment type="caution">
    <text evidence="1">The sequence shown here is derived from an EMBL/GenBank/DDBJ whole genome shotgun (WGS) entry which is preliminary data.</text>
</comment>
<proteinExistence type="predicted"/>
<dbReference type="Proteomes" id="UP000807306">
    <property type="component" value="Unassembled WGS sequence"/>
</dbReference>
<accession>A0A9P6BBH7</accession>
<dbReference type="AlphaFoldDB" id="A0A9P6BBH7"/>
<evidence type="ECO:0000313" key="2">
    <source>
        <dbReference type="Proteomes" id="UP000807306"/>
    </source>
</evidence>
<gene>
    <name evidence="1" type="ORF">CPB83DRAFT_841406</name>
</gene>
<name>A0A9P6BBH7_9AGAR</name>
<keyword evidence="2" id="KW-1185">Reference proteome</keyword>
<dbReference type="EMBL" id="MU158184">
    <property type="protein sequence ID" value="KAF9521263.1"/>
    <property type="molecule type" value="Genomic_DNA"/>
</dbReference>
<feature type="non-terminal residue" evidence="1">
    <location>
        <position position="161"/>
    </location>
</feature>
<organism evidence="1 2">
    <name type="scientific">Crepidotus variabilis</name>
    <dbReference type="NCBI Taxonomy" id="179855"/>
    <lineage>
        <taxon>Eukaryota</taxon>
        <taxon>Fungi</taxon>
        <taxon>Dikarya</taxon>
        <taxon>Basidiomycota</taxon>
        <taxon>Agaricomycotina</taxon>
        <taxon>Agaricomycetes</taxon>
        <taxon>Agaricomycetidae</taxon>
        <taxon>Agaricales</taxon>
        <taxon>Agaricineae</taxon>
        <taxon>Crepidotaceae</taxon>
        <taxon>Crepidotus</taxon>
    </lineage>
</organism>